<evidence type="ECO:0008006" key="4">
    <source>
        <dbReference type="Google" id="ProtNLM"/>
    </source>
</evidence>
<organism evidence="2 3">
    <name type="scientific">Streptomyces stramineus</name>
    <dbReference type="NCBI Taxonomy" id="173861"/>
    <lineage>
        <taxon>Bacteria</taxon>
        <taxon>Bacillati</taxon>
        <taxon>Actinomycetota</taxon>
        <taxon>Actinomycetes</taxon>
        <taxon>Kitasatosporales</taxon>
        <taxon>Streptomycetaceae</taxon>
        <taxon>Streptomyces</taxon>
    </lineage>
</organism>
<keyword evidence="3" id="KW-1185">Reference proteome</keyword>
<feature type="region of interest" description="Disordered" evidence="1">
    <location>
        <begin position="250"/>
        <end position="274"/>
    </location>
</feature>
<sequence>MAVLTPATVLLASRDEQLDSLLARRRVAAHLGGLRTAGALPGPPSGVSPRDVALVCDDTDATARLLDLGVPVVHLRSGHGPGAGPDGALCRVHRPGWLPGPPPSGERATGTLAPARLTRNRARAGTLLLLSAWDVPEDEADAFAAGPLRPLAAEAVRRTGRCAVVCDTRLAPVRAALDGLDGVRVTRAAETDADALHAGADVFLAAPTMGALTLAQARRSPLVFLPPLGAAQRDLARQVAGVSPVATAHDPADPALWAPPGPPGPPPWSTLDPAADDLRGAQRVARTLRQLSLAPL</sequence>
<feature type="compositionally biased region" description="Pro residues" evidence="1">
    <location>
        <begin position="257"/>
        <end position="268"/>
    </location>
</feature>
<evidence type="ECO:0000313" key="3">
    <source>
        <dbReference type="Proteomes" id="UP001499895"/>
    </source>
</evidence>
<reference evidence="2 3" key="1">
    <citation type="journal article" date="2019" name="Int. J. Syst. Evol. Microbiol.">
        <title>The Global Catalogue of Microorganisms (GCM) 10K type strain sequencing project: providing services to taxonomists for standard genome sequencing and annotation.</title>
        <authorList>
            <consortium name="The Broad Institute Genomics Platform"/>
            <consortium name="The Broad Institute Genome Sequencing Center for Infectious Disease"/>
            <person name="Wu L."/>
            <person name="Ma J."/>
        </authorList>
    </citation>
    <scope>NUCLEOTIDE SEQUENCE [LARGE SCALE GENOMIC DNA]</scope>
    <source>
        <strain evidence="2 3">JCM 10649</strain>
    </source>
</reference>
<dbReference type="EMBL" id="BAAAHB010000054">
    <property type="protein sequence ID" value="GAA0477076.1"/>
    <property type="molecule type" value="Genomic_DNA"/>
</dbReference>
<gene>
    <name evidence="2" type="ORF">GCM10009544_43860</name>
</gene>
<accession>A0ABN1AI64</accession>
<name>A0ABN1AI64_9ACTN</name>
<dbReference type="NCBIfam" id="TIGR04469">
    <property type="entry name" value="CGA_synth_rel"/>
    <property type="match status" value="1"/>
</dbReference>
<dbReference type="InterPro" id="IPR031013">
    <property type="entry name" value="CGA_synth-rel"/>
</dbReference>
<dbReference type="Proteomes" id="UP001499895">
    <property type="component" value="Unassembled WGS sequence"/>
</dbReference>
<dbReference type="RefSeq" id="WP_344093405.1">
    <property type="nucleotide sequence ID" value="NZ_BAAAHB010000054.1"/>
</dbReference>
<proteinExistence type="predicted"/>
<evidence type="ECO:0000256" key="1">
    <source>
        <dbReference type="SAM" id="MobiDB-lite"/>
    </source>
</evidence>
<evidence type="ECO:0000313" key="2">
    <source>
        <dbReference type="EMBL" id="GAA0477076.1"/>
    </source>
</evidence>
<protein>
    <recommendedName>
        <fullName evidence="4">CGA synthase-related protein</fullName>
    </recommendedName>
</protein>
<comment type="caution">
    <text evidence="2">The sequence shown here is derived from an EMBL/GenBank/DDBJ whole genome shotgun (WGS) entry which is preliminary data.</text>
</comment>